<reference evidence="1" key="1">
    <citation type="journal article" date="2014" name="Mol. Ecol. Resour.">
        <title>Conserved genetic regions across angiosperms as tools to develop single-copy nuclear markers in gymnosperms: an example using cycads.</title>
        <authorList>
            <person name="Salas-Leiva D.E."/>
            <person name="Meerow A.W."/>
            <person name="Francisco-Ortega J."/>
            <person name="Calonje M."/>
            <person name="Griffith M.P."/>
            <person name="Stevenson D.W."/>
            <person name="Nakamura K."/>
        </authorList>
    </citation>
    <scope>NUCLEOTIDE SEQUENCE</scope>
    <source>
        <strain evidence="1">Zvasquezii</strain>
    </source>
</reference>
<feature type="non-terminal residue" evidence="1">
    <location>
        <position position="42"/>
    </location>
</feature>
<sequence>YSTQVSTKIQNRNIPHKSITMGSKHLVGEMAWPLLGLSLALC</sequence>
<feature type="non-terminal residue" evidence="1">
    <location>
        <position position="1"/>
    </location>
</feature>
<name>A0A076L0G5_9SPER</name>
<evidence type="ECO:0000313" key="1">
    <source>
        <dbReference type="EMBL" id="AII97039.1"/>
    </source>
</evidence>
<dbReference type="AlphaFoldDB" id="A0A076L0G5"/>
<dbReference type="EMBL" id="KF526709">
    <property type="protein sequence ID" value="AII97039.1"/>
    <property type="molecule type" value="Genomic_DNA"/>
</dbReference>
<proteinExistence type="predicted"/>
<organism evidence="1">
    <name type="scientific">Zamia vazquezii</name>
    <dbReference type="NCBI Taxonomy" id="501451"/>
    <lineage>
        <taxon>Eukaryota</taxon>
        <taxon>Viridiplantae</taxon>
        <taxon>Streptophyta</taxon>
        <taxon>Embryophyta</taxon>
        <taxon>Tracheophyta</taxon>
        <taxon>Spermatophyta</taxon>
        <taxon>Cycadidae</taxon>
        <taxon>Cycadales</taxon>
        <taxon>Zamiaceae</taxon>
        <taxon>Zamia</taxon>
    </lineage>
</organism>
<accession>A0A076L0G5</accession>
<protein>
    <submittedName>
        <fullName evidence="1">Beta-1,3-glucanase</fullName>
    </submittedName>
</protein>